<dbReference type="InterPro" id="IPR023213">
    <property type="entry name" value="CAT-like_dom_sf"/>
</dbReference>
<gene>
    <name evidence="1" type="ORF">CNBG_5237</name>
</gene>
<sequence length="474" mass="53536">MTTQTRPVSLHERFNITRRNAGYPPILAIAASYPSDTAPTRAFLEQRIAELQQHFPLLYIRIEGQRTTNPEEVLREEPWSAEDILDEGQYQPEDDDSLEIEKVLVKNGQKKLPDDLNDRPLWQVTIDTSSKKSTTYITLVADHLIVDGKGLTIFFHALLAEDISRLPYEKLETIPRLEDTNNIKPSLSFLLPLVWQHLMLPRLPSFIQNLFSTVAPWPATHIRESPLNCSPGYSLLSVPANQMASLKKVAKAHYIPALHAVIKSIYALAIWSKFRYTLSPFRLTASSPRSERDYKLGHAYCMANYVSSYKFDIEFAPSENFWVVAKKISDYLVDPKSIESARMGMGILGHIPDGVYDHPNADPRRPTKWEDFFLNEATSEKPFDEAVSFSNLGYVELPKNAKDMAWVQIGGSLASAGFCTTVLGHQNGLRLNTIYLEGAAVTKEDVKDIEQLFTVIMKRLIAGKDNVDELLAKV</sequence>
<dbReference type="GeneID" id="88181396"/>
<dbReference type="EMBL" id="CP025764">
    <property type="protein sequence ID" value="KGB79399.1"/>
    <property type="molecule type" value="Genomic_DNA"/>
</dbReference>
<dbReference type="PANTHER" id="PTHR28037:SF1">
    <property type="entry name" value="ALCOHOL O-ACETYLTRANSFERASE 1-RELATED"/>
    <property type="match status" value="1"/>
</dbReference>
<dbReference type="OrthoDB" id="2150604at2759"/>
<accession>A0A095CJ53</accession>
<dbReference type="InterPro" id="IPR052058">
    <property type="entry name" value="Alcohol_O-acetyltransferase"/>
</dbReference>
<dbReference type="Gene3D" id="3.30.559.10">
    <property type="entry name" value="Chloramphenicol acetyltransferase-like domain"/>
    <property type="match status" value="1"/>
</dbReference>
<dbReference type="PANTHER" id="PTHR28037">
    <property type="entry name" value="ALCOHOL O-ACETYLTRANSFERASE 1-RELATED"/>
    <property type="match status" value="1"/>
</dbReference>
<evidence type="ECO:0008006" key="3">
    <source>
        <dbReference type="Google" id="ProtNLM"/>
    </source>
</evidence>
<reference evidence="1 2" key="2">
    <citation type="journal article" date="2018" name="Proc. Natl. Acad. Sci.">
        <title>RNAi is a critical determinant of centromere evolution in closely related fungi.</title>
        <authorList>
            <person name="Yadav V."/>
            <person name="Sun S."/>
            <person name="Billmyre R.B."/>
            <person name="Thimmappa B.C."/>
            <person name="Shea T."/>
            <person name="Lintner R."/>
            <person name="Bakkeren G."/>
            <person name="Cuomo C.A."/>
            <person name="Heitman J."/>
            <person name="Sanyal K."/>
        </authorList>
    </citation>
    <scope>NUCLEOTIDE SEQUENCE [LARGE SCALE GENOMIC DNA]</scope>
    <source>
        <strain evidence="1 2">R265</strain>
    </source>
</reference>
<dbReference type="HOGENOM" id="CLU_518729_0_0_1"/>
<keyword evidence="2" id="KW-1185">Reference proteome</keyword>
<dbReference type="KEGG" id="cdeu:CNBG_5237"/>
<dbReference type="OMA" id="TWAQSHT"/>
<organism evidence="1 2">
    <name type="scientific">Cryptococcus deuterogattii (strain R265)</name>
    <name type="common">Cryptococcus gattii VGII (strain R265)</name>
    <dbReference type="NCBI Taxonomy" id="294750"/>
    <lineage>
        <taxon>Eukaryota</taxon>
        <taxon>Fungi</taxon>
        <taxon>Dikarya</taxon>
        <taxon>Basidiomycota</taxon>
        <taxon>Agaricomycotina</taxon>
        <taxon>Tremellomycetes</taxon>
        <taxon>Tremellales</taxon>
        <taxon>Cryptococcaceae</taxon>
        <taxon>Cryptococcus</taxon>
        <taxon>Cryptococcus gattii species complex</taxon>
    </lineage>
</organism>
<proteinExistence type="predicted"/>
<dbReference type="SUPFAM" id="SSF52777">
    <property type="entry name" value="CoA-dependent acyltransferases"/>
    <property type="match status" value="1"/>
</dbReference>
<dbReference type="VEuPathDB" id="FungiDB:CNBG_5237"/>
<dbReference type="STRING" id="294750.A0A095CJ53"/>
<evidence type="ECO:0000313" key="1">
    <source>
        <dbReference type="EMBL" id="KGB79399.1"/>
    </source>
</evidence>
<name>A0A095CJ53_CRYD2</name>
<evidence type="ECO:0000313" key="2">
    <source>
        <dbReference type="Proteomes" id="UP000029445"/>
    </source>
</evidence>
<reference evidence="1 2" key="1">
    <citation type="journal article" date="2011" name="MBio">
        <title>Genome variation in Cryptococcus gattii, an emerging pathogen of immunocompetent hosts.</title>
        <authorList>
            <person name="D'Souza C.A."/>
            <person name="Kronstad J.W."/>
            <person name="Taylor G."/>
            <person name="Warren R."/>
            <person name="Yuen M."/>
            <person name="Hu G."/>
            <person name="Jung W.H."/>
            <person name="Sham A."/>
            <person name="Kidd S.E."/>
            <person name="Tangen K."/>
            <person name="Lee N."/>
            <person name="Zeilmaker T."/>
            <person name="Sawkins J."/>
            <person name="McVicker G."/>
            <person name="Shah S."/>
            <person name="Gnerre S."/>
            <person name="Griggs A."/>
            <person name="Zeng Q."/>
            <person name="Bartlett K."/>
            <person name="Li W."/>
            <person name="Wang X."/>
            <person name="Heitman J."/>
            <person name="Stajich J.E."/>
            <person name="Fraser J.A."/>
            <person name="Meyer W."/>
            <person name="Carter D."/>
            <person name="Schein J."/>
            <person name="Krzywinski M."/>
            <person name="Kwon-Chung K.J."/>
            <person name="Varma A."/>
            <person name="Wang J."/>
            <person name="Brunham R."/>
            <person name="Fyfe M."/>
            <person name="Ouellette B.F."/>
            <person name="Siddiqui A."/>
            <person name="Marra M."/>
            <person name="Jones S."/>
            <person name="Holt R."/>
            <person name="Birren B.W."/>
            <person name="Galagan J.E."/>
            <person name="Cuomo C.A."/>
        </authorList>
    </citation>
    <scope>NUCLEOTIDE SEQUENCE [LARGE SCALE GENOMIC DNA]</scope>
    <source>
        <strain evidence="1 2">R265</strain>
    </source>
</reference>
<dbReference type="AlphaFoldDB" id="A0A095CJ53"/>
<protein>
    <recommendedName>
        <fullName evidence="3">Alcohol acetyltransferase</fullName>
    </recommendedName>
</protein>
<dbReference type="Proteomes" id="UP000029445">
    <property type="component" value="Chromosome 6"/>
</dbReference>
<dbReference type="RefSeq" id="XP_062885076.1">
    <property type="nucleotide sequence ID" value="XM_063029121.1"/>
</dbReference>